<feature type="transmembrane region" description="Helical" evidence="1">
    <location>
        <begin position="431"/>
        <end position="455"/>
    </location>
</feature>
<dbReference type="EMBL" id="CP054020">
    <property type="protein sequence ID" value="QKI90226.1"/>
    <property type="molecule type" value="Genomic_DNA"/>
</dbReference>
<dbReference type="PANTHER" id="PTHR32063:SF18">
    <property type="entry name" value="CATION EFFLUX SYSTEM PROTEIN"/>
    <property type="match status" value="1"/>
</dbReference>
<keyword evidence="3" id="KW-1185">Reference proteome</keyword>
<dbReference type="GO" id="GO:0005886">
    <property type="term" value="C:plasma membrane"/>
    <property type="evidence" value="ECO:0007669"/>
    <property type="project" value="TreeGrafter"/>
</dbReference>
<dbReference type="GO" id="GO:0042910">
    <property type="term" value="F:xenobiotic transmembrane transporter activity"/>
    <property type="evidence" value="ECO:0007669"/>
    <property type="project" value="TreeGrafter"/>
</dbReference>
<dbReference type="Gene3D" id="3.30.70.1430">
    <property type="entry name" value="Multidrug efflux transporter AcrB pore domain"/>
    <property type="match status" value="2"/>
</dbReference>
<feature type="transmembrane region" description="Helical" evidence="1">
    <location>
        <begin position="964"/>
        <end position="984"/>
    </location>
</feature>
<dbReference type="Gene3D" id="1.20.1640.10">
    <property type="entry name" value="Multidrug efflux transporter AcrB transmembrane domain"/>
    <property type="match status" value="2"/>
</dbReference>
<feature type="transmembrane region" description="Helical" evidence="1">
    <location>
        <begin position="531"/>
        <end position="550"/>
    </location>
</feature>
<feature type="transmembrane region" description="Helical" evidence="1">
    <location>
        <begin position="20"/>
        <end position="40"/>
    </location>
</feature>
<evidence type="ECO:0000313" key="3">
    <source>
        <dbReference type="Proteomes" id="UP000504724"/>
    </source>
</evidence>
<keyword evidence="1" id="KW-1133">Transmembrane helix</keyword>
<evidence type="ECO:0000313" key="2">
    <source>
        <dbReference type="EMBL" id="QKI90226.1"/>
    </source>
</evidence>
<proteinExistence type="predicted"/>
<dbReference type="SUPFAM" id="SSF82714">
    <property type="entry name" value="Multidrug efflux transporter AcrB TolC docking domain, DN and DC subdomains"/>
    <property type="match status" value="2"/>
</dbReference>
<keyword evidence="1" id="KW-0812">Transmembrane</keyword>
<feature type="transmembrane region" description="Helical" evidence="1">
    <location>
        <begin position="990"/>
        <end position="1013"/>
    </location>
</feature>
<dbReference type="Proteomes" id="UP000504724">
    <property type="component" value="Chromosome"/>
</dbReference>
<name>A0A7D4TCC4_9GAMM</name>
<feature type="transmembrane region" description="Helical" evidence="1">
    <location>
        <begin position="395"/>
        <end position="419"/>
    </location>
</feature>
<reference evidence="2 3" key="1">
    <citation type="submission" date="2020-05" db="EMBL/GenBank/DDBJ databases">
        <title>Thiomicrorhabdus sediminis sp.nov. and Thiomicrorhabdus xiamenensis sp.nov., novel sulfur-oxidizing bacteria isolated from coastal sediment.</title>
        <authorList>
            <person name="Liu X."/>
        </authorList>
    </citation>
    <scope>NUCLEOTIDE SEQUENCE [LARGE SCALE GENOMIC DNA]</scope>
    <source>
        <strain evidence="2 3">G2</strain>
    </source>
</reference>
<feature type="transmembrane region" description="Helical" evidence="1">
    <location>
        <begin position="915"/>
        <end position="935"/>
    </location>
</feature>
<feature type="transmembrane region" description="Helical" evidence="1">
    <location>
        <begin position="343"/>
        <end position="362"/>
    </location>
</feature>
<dbReference type="SUPFAM" id="SSF82866">
    <property type="entry name" value="Multidrug efflux transporter AcrB transmembrane domain"/>
    <property type="match status" value="2"/>
</dbReference>
<dbReference type="PROSITE" id="PS00430">
    <property type="entry name" value="TONB_DEPENDENT_REC_1"/>
    <property type="match status" value="1"/>
</dbReference>
<dbReference type="InterPro" id="IPR027463">
    <property type="entry name" value="AcrB_DN_DC_subdom"/>
</dbReference>
<evidence type="ECO:0000256" key="1">
    <source>
        <dbReference type="SAM" id="Phobius"/>
    </source>
</evidence>
<feature type="transmembrane region" description="Helical" evidence="1">
    <location>
        <begin position="889"/>
        <end position="909"/>
    </location>
</feature>
<sequence length="1019" mass="112336">MSNQPSKWNLSALAVREQSVTLYFIIVVALAGIYAFLYMGRAEDPSFDLNTMVVSATWPGATAREMQEQVADPMEKRLEEIAYFDRVETKSRPGRTDLLVIFAQDTPSGMSQDLYYQVRKRLNDLAPTLPQGVQGPFFNDDFEDVYFTLYSLTAPGWSHQELVQVADEMSVALRRVDGIKKVNLIGEQPSKVFIDFDQERLSQMALDINTLQEQIAAHLQKTSGGFIESNGPRVYLRAPQNGRELTVSEIAALPLSINGTTIRLSDVAEVYKGYQSPASYLIRDKGEQAVLVGVVMAKGVDGLKLEKSLIDFEQYYIHQLPAGVLLDKVTNQADAIHGAVSTFQLKFVTALLVVLVVSLLALGLRAGFIVALAVPLTLAMTFMFMFLNGLNFDRISLGALIISLGLLVDDAIIAIEMMLVKMAEGMEKAKAAAYAWSVTAAPMLVGTLVTVVGFLPIGLAQSQVGDYAGGIFWVLGMTLIASWLVAVYFTPYLGVKMLPKVSNPHQELFDSRFYRFLRSVVQTCVRYKKSVVLLTFAVFVLSAIAMKDVVEKQFFPSSDRPELMIDIAMPEGTSIEATDKVALRVEELIKGHPQVKSLSSYIGQGAPRFFLALNPELPNPAFAKIIVVTHGKEERDQLQAELQAQIDQGLFPEARVRAHPLLFGPPVPWPVTFRVVGPDPETLRAIAKRLQNLMAEQDFTIDPHLQWGQRSLVMRLKFDSERLLQLGMTQQQLMAQLDAQLQGSTIGQIRQDNRTLEVVLRSDRQTRRNLGNLGDILIRTPSATVPLSHLAELVPQYEDMLFDRRNRELFLAVNSEVTPGMQPPVATQKLLDVMGPLKDSLPPGYRIDVGGSVEESAKAEASIQAMMPLMLLMITLLLMLFVRSFSSMFMVLLTAPLGLIGAVAALVLFQQPFGFVANLGLIGLAGILMRNTLILTGQIDDNARHGMSAHEALVDATLRRARPVLLTAVAAMLAFIPLTTSTFWGPMAFVLIGGVGVGTLLTLLFLPALYALWFKVKVA</sequence>
<dbReference type="Gene3D" id="3.30.2090.10">
    <property type="entry name" value="Multidrug efflux transporter AcrB TolC docking domain, DN and DC subdomains"/>
    <property type="match status" value="2"/>
</dbReference>
<gene>
    <name evidence="2" type="ORF">HQN79_11930</name>
</gene>
<dbReference type="KEGG" id="txa:HQN79_11930"/>
<dbReference type="AlphaFoldDB" id="A0A7D4TCC4"/>
<organism evidence="2 3">
    <name type="scientific">Thiomicrorhabdus xiamenensis</name>
    <dbReference type="NCBI Taxonomy" id="2739063"/>
    <lineage>
        <taxon>Bacteria</taxon>
        <taxon>Pseudomonadati</taxon>
        <taxon>Pseudomonadota</taxon>
        <taxon>Gammaproteobacteria</taxon>
        <taxon>Thiotrichales</taxon>
        <taxon>Piscirickettsiaceae</taxon>
        <taxon>Thiomicrorhabdus</taxon>
    </lineage>
</organism>
<feature type="transmembrane region" description="Helical" evidence="1">
    <location>
        <begin position="369"/>
        <end position="389"/>
    </location>
</feature>
<keyword evidence="1" id="KW-0472">Membrane</keyword>
<dbReference type="RefSeq" id="WP_173286827.1">
    <property type="nucleotide sequence ID" value="NZ_CP054020.1"/>
</dbReference>
<dbReference type="Gene3D" id="3.30.70.1320">
    <property type="entry name" value="Multidrug efflux transporter AcrB pore domain like"/>
    <property type="match status" value="1"/>
</dbReference>
<dbReference type="InterPro" id="IPR010916">
    <property type="entry name" value="TonB_box_CS"/>
</dbReference>
<dbReference type="PANTHER" id="PTHR32063">
    <property type="match status" value="1"/>
</dbReference>
<dbReference type="Gene3D" id="3.30.70.1440">
    <property type="entry name" value="Multidrug efflux transporter AcrB pore domain"/>
    <property type="match status" value="1"/>
</dbReference>
<dbReference type="PRINTS" id="PR00702">
    <property type="entry name" value="ACRIFLAVINRP"/>
</dbReference>
<accession>A0A7D4TCC4</accession>
<protein>
    <submittedName>
        <fullName evidence="2">Efflux RND transporter permease subunit</fullName>
    </submittedName>
</protein>
<feature type="transmembrane region" description="Helical" evidence="1">
    <location>
        <begin position="865"/>
        <end position="882"/>
    </location>
</feature>
<dbReference type="SUPFAM" id="SSF82693">
    <property type="entry name" value="Multidrug efflux transporter AcrB pore domain, PN1, PN2, PC1 and PC2 subdomains"/>
    <property type="match status" value="3"/>
</dbReference>
<dbReference type="InterPro" id="IPR001036">
    <property type="entry name" value="Acrflvin-R"/>
</dbReference>
<dbReference type="Pfam" id="PF00873">
    <property type="entry name" value="ACR_tran"/>
    <property type="match status" value="1"/>
</dbReference>
<feature type="transmembrane region" description="Helical" evidence="1">
    <location>
        <begin position="467"/>
        <end position="490"/>
    </location>
</feature>